<gene>
    <name evidence="1" type="ORF">JG688_00011129</name>
</gene>
<accession>A0A8J5IPF4</accession>
<dbReference type="AlphaFoldDB" id="A0A8J5IPF4"/>
<sequence>MIDASVAQRGSLNELSAMTHARAAAFATDKPESCRRVKLCGARNDNIACVCWDILRLKIVGIRAVPWWKMFQMSWTNMRRHSHPEA</sequence>
<dbReference type="EMBL" id="JAENGY010000756">
    <property type="protein sequence ID" value="KAG6957083.1"/>
    <property type="molecule type" value="Genomic_DNA"/>
</dbReference>
<evidence type="ECO:0000313" key="2">
    <source>
        <dbReference type="Proteomes" id="UP000709295"/>
    </source>
</evidence>
<proteinExistence type="predicted"/>
<dbReference type="Proteomes" id="UP000709295">
    <property type="component" value="Unassembled WGS sequence"/>
</dbReference>
<keyword evidence="2" id="KW-1185">Reference proteome</keyword>
<name>A0A8J5IPF4_9STRA</name>
<reference evidence="1" key="1">
    <citation type="submission" date="2021-01" db="EMBL/GenBank/DDBJ databases">
        <title>Phytophthora aleatoria, a newly-described species from Pinus radiata is distinct from Phytophthora cactorum isolates based on comparative genomics.</title>
        <authorList>
            <person name="Mcdougal R."/>
            <person name="Panda P."/>
            <person name="Williams N."/>
            <person name="Studholme D.J."/>
        </authorList>
    </citation>
    <scope>NUCLEOTIDE SEQUENCE</scope>
    <source>
        <strain evidence="1">NZFS 4037</strain>
    </source>
</reference>
<comment type="caution">
    <text evidence="1">The sequence shown here is derived from an EMBL/GenBank/DDBJ whole genome shotgun (WGS) entry which is preliminary data.</text>
</comment>
<protein>
    <submittedName>
        <fullName evidence="1">Uncharacterized protein</fullName>
    </submittedName>
</protein>
<organism evidence="1 2">
    <name type="scientific">Phytophthora aleatoria</name>
    <dbReference type="NCBI Taxonomy" id="2496075"/>
    <lineage>
        <taxon>Eukaryota</taxon>
        <taxon>Sar</taxon>
        <taxon>Stramenopiles</taxon>
        <taxon>Oomycota</taxon>
        <taxon>Peronosporomycetes</taxon>
        <taxon>Peronosporales</taxon>
        <taxon>Peronosporaceae</taxon>
        <taxon>Phytophthora</taxon>
    </lineage>
</organism>
<evidence type="ECO:0000313" key="1">
    <source>
        <dbReference type="EMBL" id="KAG6957083.1"/>
    </source>
</evidence>